<proteinExistence type="predicted"/>
<dbReference type="SUPFAM" id="SSF55008">
    <property type="entry name" value="HMA, heavy metal-associated domain"/>
    <property type="match status" value="1"/>
</dbReference>
<feature type="domain" description="HMA" evidence="1">
    <location>
        <begin position="6"/>
        <end position="61"/>
    </location>
</feature>
<reference evidence="2 3" key="1">
    <citation type="submission" date="2021-03" db="EMBL/GenBank/DDBJ databases">
        <title>Genomic Encyclopedia of Type Strains, Phase IV (KMG-IV): sequencing the most valuable type-strain genomes for metagenomic binning, comparative biology and taxonomic classification.</title>
        <authorList>
            <person name="Goeker M."/>
        </authorList>
    </citation>
    <scope>NUCLEOTIDE SEQUENCE [LARGE SCALE GENOMIC DNA]</scope>
    <source>
        <strain evidence="2 3">DSM 3984</strain>
    </source>
</reference>
<sequence>MTKFEIKIDGMGCQKCVSNVEKAFAGDSRVKGYEVNIGDAIVYGDLTEEIVKEIIEDAGYDLKSIKEVK</sequence>
<protein>
    <submittedName>
        <fullName evidence="2">Copper chaperone CopZ</fullName>
    </submittedName>
</protein>
<dbReference type="Pfam" id="PF00403">
    <property type="entry name" value="HMA"/>
    <property type="match status" value="1"/>
</dbReference>
<gene>
    <name evidence="2" type="ORF">J2Z53_002088</name>
</gene>
<keyword evidence="3" id="KW-1185">Reference proteome</keyword>
<name>A0ABS4F2L8_9CLOT</name>
<evidence type="ECO:0000259" key="1">
    <source>
        <dbReference type="Pfam" id="PF00403"/>
    </source>
</evidence>
<dbReference type="RefSeq" id="WP_209797405.1">
    <property type="nucleotide sequence ID" value="NZ_JAGGJZ010000007.1"/>
</dbReference>
<dbReference type="InterPro" id="IPR036163">
    <property type="entry name" value="HMA_dom_sf"/>
</dbReference>
<dbReference type="Proteomes" id="UP000783390">
    <property type="component" value="Unassembled WGS sequence"/>
</dbReference>
<dbReference type="Gene3D" id="3.30.70.100">
    <property type="match status" value="1"/>
</dbReference>
<dbReference type="InterPro" id="IPR006121">
    <property type="entry name" value="HMA_dom"/>
</dbReference>
<evidence type="ECO:0000313" key="3">
    <source>
        <dbReference type="Proteomes" id="UP000783390"/>
    </source>
</evidence>
<dbReference type="CDD" id="cd00371">
    <property type="entry name" value="HMA"/>
    <property type="match status" value="1"/>
</dbReference>
<comment type="caution">
    <text evidence="2">The sequence shown here is derived from an EMBL/GenBank/DDBJ whole genome shotgun (WGS) entry which is preliminary data.</text>
</comment>
<organism evidence="2 3">
    <name type="scientific">Clostridium moniliforme</name>
    <dbReference type="NCBI Taxonomy" id="39489"/>
    <lineage>
        <taxon>Bacteria</taxon>
        <taxon>Bacillati</taxon>
        <taxon>Bacillota</taxon>
        <taxon>Clostridia</taxon>
        <taxon>Eubacteriales</taxon>
        <taxon>Clostridiaceae</taxon>
        <taxon>Clostridium</taxon>
    </lineage>
</organism>
<dbReference type="EMBL" id="JAGGJZ010000007">
    <property type="protein sequence ID" value="MBP1890488.1"/>
    <property type="molecule type" value="Genomic_DNA"/>
</dbReference>
<evidence type="ECO:0000313" key="2">
    <source>
        <dbReference type="EMBL" id="MBP1890488.1"/>
    </source>
</evidence>
<accession>A0ABS4F2L8</accession>